<dbReference type="Gene3D" id="2.60.40.1190">
    <property type="match status" value="1"/>
</dbReference>
<keyword evidence="1" id="KW-0472">Membrane</keyword>
<keyword evidence="4" id="KW-1185">Reference proteome</keyword>
<evidence type="ECO:0000256" key="1">
    <source>
        <dbReference type="SAM" id="Phobius"/>
    </source>
</evidence>
<sequence precursor="true">MRRLLVISLLILSLLIVPTILQVARAEPQESLRTITVAVDLAHGESDKYLNYIMGNLTFVNWKIIPRGTTITNDILNDVDILLIGQPTVAFTPSELDAIYNWINTGRKVLYIAGDSDYGPGPTTIDNVNKVLEYIGAKLRLEQASAYSDPSMNYTYKGTTYPTCAQAYYRMLAFIEPDNIPGLYTWMLDQNITKPIIMHGSGVVIWVDDQGNYHDPVKETYPGLIRIAWFHKAYIGDNNPPAPYVYNPISYGQGAGWFDFIGYAAEYWSDKNVVITVASESLYGDYEPAWASSYYGVPLDGPRFVENLLKWWIKVVIQPSYMAEKVLEVSDPTGDDKGQGTILYPTNTVFKPGVFDLVNFKVLQDDDFIYLQVKVGDLGGNPWNGPNGFSLQHVQIYVGTTDKSLPVNTSTFGLHVDLAPGWNYAIIAVPGWGNTPYPDGEVSALYRADNKLIADEYNNATLFDVYAYTDINIIEVKIAKSLLSDAGNIGSWIWYVFLTSYDGYGELKIRSIQAGDPGEWALGGGDATAILAGVQPKVVDLLAPTDQDQYSMLKSYDAGAGKLAVVYGIKGGAIYYPPVTVTVTTTATTTVTNTVTSTVSTTTTITQTVTSTSTSTQYVPETVTQPDMTITGIVAVVALIVGLAIGMLLKRK</sequence>
<gene>
    <name evidence="3" type="ORF">Desfe_0873</name>
</gene>
<evidence type="ECO:0000259" key="2">
    <source>
        <dbReference type="Pfam" id="PF09985"/>
    </source>
</evidence>
<keyword evidence="1" id="KW-0812">Transmembrane</keyword>
<feature type="transmembrane region" description="Helical" evidence="1">
    <location>
        <begin position="628"/>
        <end position="649"/>
    </location>
</feature>
<dbReference type="eggNOG" id="arCOG01310">
    <property type="taxonomic scope" value="Archaea"/>
</dbReference>
<keyword evidence="1" id="KW-1133">Transmembrane helix</keyword>
<name>I3XS38_DESAM</name>
<dbReference type="EMBL" id="CP003321">
    <property type="protein sequence ID" value="AFL66762.1"/>
    <property type="molecule type" value="Genomic_DNA"/>
</dbReference>
<dbReference type="RefSeq" id="WP_014767662.1">
    <property type="nucleotide sequence ID" value="NC_018001.1"/>
</dbReference>
<dbReference type="HOGENOM" id="CLU_014234_0_0_2"/>
<dbReference type="Pfam" id="PF09985">
    <property type="entry name" value="Glucodextran_C"/>
    <property type="match status" value="1"/>
</dbReference>
<proteinExistence type="predicted"/>
<dbReference type="CDD" id="cd09626">
    <property type="entry name" value="DOMON_glucodextranase_like"/>
    <property type="match status" value="1"/>
</dbReference>
<dbReference type="SUPFAM" id="SSF49344">
    <property type="entry name" value="CBD9-like"/>
    <property type="match status" value="1"/>
</dbReference>
<dbReference type="AlphaFoldDB" id="I3XS38"/>
<dbReference type="KEGG" id="dfd:Desfe_0873"/>
<accession>I3XS38</accession>
<dbReference type="Proteomes" id="UP000006175">
    <property type="component" value="Chromosome"/>
</dbReference>
<dbReference type="InterPro" id="IPR019248">
    <property type="entry name" value="Glucodextran_C"/>
</dbReference>
<evidence type="ECO:0000313" key="4">
    <source>
        <dbReference type="Proteomes" id="UP000006175"/>
    </source>
</evidence>
<evidence type="ECO:0000313" key="3">
    <source>
        <dbReference type="EMBL" id="AFL66762.1"/>
    </source>
</evidence>
<feature type="domain" description="Glucodextranase-like C-terminal" evidence="2">
    <location>
        <begin position="326"/>
        <end position="567"/>
    </location>
</feature>
<organism evidence="3 4">
    <name type="scientific">Desulfurococcus amylolyticus DSM 16532</name>
    <dbReference type="NCBI Taxonomy" id="768672"/>
    <lineage>
        <taxon>Archaea</taxon>
        <taxon>Thermoproteota</taxon>
        <taxon>Thermoprotei</taxon>
        <taxon>Desulfurococcales</taxon>
        <taxon>Desulfurococcaceae</taxon>
        <taxon>Desulfurococcus</taxon>
    </lineage>
</organism>
<reference evidence="3 4" key="1">
    <citation type="journal article" date="2012" name="J. Bacteriol.">
        <title>Complete Genome Sequence of Desulfurococcus fermentans, a Hyperthermophilic Cellulolytic Crenarchaeon Isolated from a Freshwater Hot Spring in Kamchatka, Russia.</title>
        <authorList>
            <person name="Susanti D."/>
            <person name="Johnson E.F."/>
            <person name="Rodriguez J.R."/>
            <person name="Anderson I."/>
            <person name="Perevalova A.A."/>
            <person name="Kyrpides N."/>
            <person name="Lucas S."/>
            <person name="Han J."/>
            <person name="Lapidus A."/>
            <person name="Cheng J.F."/>
            <person name="Goodwin L."/>
            <person name="Pitluck S."/>
            <person name="Mavrommatis K."/>
            <person name="Peters L."/>
            <person name="Land M.L."/>
            <person name="Hauser L."/>
            <person name="Gopalan V."/>
            <person name="Chan P.P."/>
            <person name="Lowe T.M."/>
            <person name="Atomi H."/>
            <person name="Bonch-Osmolovskaya E.A."/>
            <person name="Woyke T."/>
            <person name="Mukhopadhyay B."/>
        </authorList>
    </citation>
    <scope>NUCLEOTIDE SEQUENCE [LARGE SCALE GENOMIC DNA]</scope>
    <source>
        <strain evidence="3 4">DSM 16532</strain>
    </source>
</reference>
<dbReference type="GeneID" id="13061248"/>
<dbReference type="OrthoDB" id="18576at2157"/>
<protein>
    <recommendedName>
        <fullName evidence="2">Glucodextranase-like C-terminal domain-containing protein</fullName>
    </recommendedName>
</protein>